<dbReference type="KEGG" id="zal:AZF00_06110"/>
<evidence type="ECO:0000256" key="1">
    <source>
        <dbReference type="ARBA" id="ARBA00023015"/>
    </source>
</evidence>
<evidence type="ECO:0000256" key="2">
    <source>
        <dbReference type="ARBA" id="ARBA00023125"/>
    </source>
</evidence>
<dbReference type="RefSeq" id="WP_008247002.1">
    <property type="nucleotide sequence ID" value="NZ_CP014544.1"/>
</dbReference>
<dbReference type="InterPro" id="IPR018060">
    <property type="entry name" value="HTH_AraC"/>
</dbReference>
<dbReference type="PANTHER" id="PTHR47894:SF1">
    <property type="entry name" value="HTH-TYPE TRANSCRIPTIONAL REGULATOR VQSM"/>
    <property type="match status" value="1"/>
</dbReference>
<dbReference type="GO" id="GO:0005829">
    <property type="term" value="C:cytosol"/>
    <property type="evidence" value="ECO:0007669"/>
    <property type="project" value="TreeGrafter"/>
</dbReference>
<feature type="domain" description="HTH araC/xylS-type" evidence="4">
    <location>
        <begin position="233"/>
        <end position="330"/>
    </location>
</feature>
<dbReference type="Proteomes" id="UP000074119">
    <property type="component" value="Chromosome"/>
</dbReference>
<dbReference type="GO" id="GO:0000976">
    <property type="term" value="F:transcription cis-regulatory region binding"/>
    <property type="evidence" value="ECO:0007669"/>
    <property type="project" value="TreeGrafter"/>
</dbReference>
<dbReference type="PROSITE" id="PS01124">
    <property type="entry name" value="HTH_ARAC_FAMILY_2"/>
    <property type="match status" value="1"/>
</dbReference>
<evidence type="ECO:0000256" key="3">
    <source>
        <dbReference type="ARBA" id="ARBA00023163"/>
    </source>
</evidence>
<evidence type="ECO:0000313" key="6">
    <source>
        <dbReference type="Proteomes" id="UP000074119"/>
    </source>
</evidence>
<dbReference type="EMBL" id="CP014544">
    <property type="protein sequence ID" value="AMO67902.1"/>
    <property type="molecule type" value="Genomic_DNA"/>
</dbReference>
<dbReference type="AlphaFoldDB" id="A0A127M3V8"/>
<dbReference type="Pfam" id="PF12833">
    <property type="entry name" value="HTH_18"/>
    <property type="match status" value="1"/>
</dbReference>
<accession>A0A127M3V8</accession>
<evidence type="ECO:0000259" key="4">
    <source>
        <dbReference type="PROSITE" id="PS01124"/>
    </source>
</evidence>
<dbReference type="Pfam" id="PF12625">
    <property type="entry name" value="Arabinose_bd"/>
    <property type="match status" value="1"/>
</dbReference>
<dbReference type="SMART" id="SM00342">
    <property type="entry name" value="HTH_ARAC"/>
    <property type="match status" value="1"/>
</dbReference>
<sequence length="342" mass="39609">MENRTISIAFIRNMVSGCGLPTHYCEQLLLRAGVDPKSINSAQARVSPTQLSQLNKWITEATGDEGMGHYLRPQKRGTFNVLARYLQTAKDLQQALERNVHFYNLFDFGFRLTLLRRGESVHYRVEADYGVVLSNWVYEQLLMVNHRFLCWLTSSPIPLSRVNLNYPTPTHSGEYHYLFFSDTRFNQAYCEIIFDEKLLKLPVVRSSQELEDYLTKVPYEFLHSSTRASSYTEQIRLLIKKSLPTLPNYEDLADSLGIAPQTLRRRLRQEGCDFRLIKNELIRDTAIGYLLHDSKDVKTISYLLGFSEPSAFIRSFKKWTGVTPKQYREHNSSEILSISSEN</sequence>
<dbReference type="SUPFAM" id="SSF46689">
    <property type="entry name" value="Homeodomain-like"/>
    <property type="match status" value="1"/>
</dbReference>
<dbReference type="PRINTS" id="PR00032">
    <property type="entry name" value="HTHARAC"/>
</dbReference>
<organism evidence="5 6">
    <name type="scientific">Zhongshania aliphaticivorans</name>
    <dbReference type="NCBI Taxonomy" id="1470434"/>
    <lineage>
        <taxon>Bacteria</taxon>
        <taxon>Pseudomonadati</taxon>
        <taxon>Pseudomonadota</taxon>
        <taxon>Gammaproteobacteria</taxon>
        <taxon>Cellvibrionales</taxon>
        <taxon>Spongiibacteraceae</taxon>
        <taxon>Zhongshania</taxon>
    </lineage>
</organism>
<evidence type="ECO:0000313" key="5">
    <source>
        <dbReference type="EMBL" id="AMO67902.1"/>
    </source>
</evidence>
<gene>
    <name evidence="5" type="ORF">AZF00_06110</name>
</gene>
<dbReference type="InterPro" id="IPR009057">
    <property type="entry name" value="Homeodomain-like_sf"/>
</dbReference>
<keyword evidence="2" id="KW-0238">DNA-binding</keyword>
<dbReference type="InterPro" id="IPR020449">
    <property type="entry name" value="Tscrpt_reg_AraC-type_HTH"/>
</dbReference>
<keyword evidence="1" id="KW-0805">Transcription regulation</keyword>
<name>A0A127M3V8_9GAMM</name>
<proteinExistence type="predicted"/>
<reference evidence="5 6" key="1">
    <citation type="submission" date="2015-12" db="EMBL/GenBank/DDBJ databases">
        <authorList>
            <person name="Shamseldin A."/>
            <person name="Moawad H."/>
            <person name="Abd El-Rahim W.M."/>
            <person name="Sadowsky M.J."/>
        </authorList>
    </citation>
    <scope>NUCLEOTIDE SEQUENCE [LARGE SCALE GENOMIC DNA]</scope>
    <source>
        <strain evidence="5 6">SM2</strain>
    </source>
</reference>
<dbReference type="Gene3D" id="1.10.10.60">
    <property type="entry name" value="Homeodomain-like"/>
    <property type="match status" value="1"/>
</dbReference>
<dbReference type="PANTHER" id="PTHR47894">
    <property type="entry name" value="HTH-TYPE TRANSCRIPTIONAL REGULATOR GADX"/>
    <property type="match status" value="1"/>
</dbReference>
<dbReference type="GO" id="GO:0003700">
    <property type="term" value="F:DNA-binding transcription factor activity"/>
    <property type="evidence" value="ECO:0007669"/>
    <property type="project" value="InterPro"/>
</dbReference>
<protein>
    <recommendedName>
        <fullName evidence="4">HTH araC/xylS-type domain-containing protein</fullName>
    </recommendedName>
</protein>
<dbReference type="InterPro" id="IPR032687">
    <property type="entry name" value="AraC-type_N"/>
</dbReference>
<keyword evidence="3" id="KW-0804">Transcription</keyword>